<protein>
    <recommendedName>
        <fullName evidence="3">DUF3037 domain-containing protein</fullName>
    </recommendedName>
</protein>
<reference evidence="1 2" key="1">
    <citation type="submission" date="2016-07" db="EMBL/GenBank/DDBJ databases">
        <title>Comparative genomics of the Campylobacter concisus group.</title>
        <authorList>
            <person name="Miller W.G."/>
            <person name="Yee E."/>
            <person name="Chapman M.H."/>
            <person name="Huynh S."/>
            <person name="Bono J.L."/>
            <person name="On S.L.W."/>
            <person name="StLeger J."/>
            <person name="Foster G."/>
            <person name="Parker C.T."/>
        </authorList>
    </citation>
    <scope>NUCLEOTIDE SEQUENCE [LARGE SCALE GENOMIC DNA]</scope>
    <source>
        <strain evidence="1 2">ATCC 33238</strain>
    </source>
</reference>
<accession>A0A6G5QJP8</accession>
<dbReference type="Proteomes" id="UP000502377">
    <property type="component" value="Chromosome"/>
</dbReference>
<proteinExistence type="predicted"/>
<evidence type="ECO:0000313" key="2">
    <source>
        <dbReference type="Proteomes" id="UP000502377"/>
    </source>
</evidence>
<evidence type="ECO:0008006" key="3">
    <source>
        <dbReference type="Google" id="ProtNLM"/>
    </source>
</evidence>
<organism evidence="1 2">
    <name type="scientific">Campylobacter rectus</name>
    <name type="common">Wolinella recta</name>
    <dbReference type="NCBI Taxonomy" id="203"/>
    <lineage>
        <taxon>Bacteria</taxon>
        <taxon>Pseudomonadati</taxon>
        <taxon>Campylobacterota</taxon>
        <taxon>Epsilonproteobacteria</taxon>
        <taxon>Campylobacterales</taxon>
        <taxon>Campylobacteraceae</taxon>
        <taxon>Campylobacter</taxon>
    </lineage>
</organism>
<sequence>MKLAKYKVIHWYMDKLSLEFLNIGVVIFDDTVFKFELVSDEIIKRMGVSPFINKRVLAYTVDYINALLSGVSSEKELEQALSKEYFDNFRFSQTQFFHAFDNMENELNELFYRYIYYKFGTKRDKPQGINREHIKEAVRELADKEFKNSIKIKKRDGFDFSLIVKDREYPSILGSIENKEDIGRAFNRQLEIPNFSGIYGITTPELRITNKTAMFKDALLKVGYEPIQFADKDQIYDSLEKLLGVA</sequence>
<evidence type="ECO:0000313" key="1">
    <source>
        <dbReference type="EMBL" id="QCD45834.1"/>
    </source>
</evidence>
<dbReference type="KEGG" id="crx:CRECT_0125"/>
<dbReference type="EMBL" id="CP012543">
    <property type="protein sequence ID" value="QCD45834.1"/>
    <property type="molecule type" value="Genomic_DNA"/>
</dbReference>
<name>A0A6G5QJP8_CAMRE</name>
<gene>
    <name evidence="1" type="ORF">CRECT_0125</name>
</gene>
<dbReference type="AlphaFoldDB" id="A0A6G5QJP8"/>
<dbReference type="RefSeq" id="WP_002943096.1">
    <property type="nucleotide sequence ID" value="NZ_CP012543.1"/>
</dbReference>